<feature type="compositionally biased region" description="Basic residues" evidence="1">
    <location>
        <begin position="128"/>
        <end position="139"/>
    </location>
</feature>
<feature type="compositionally biased region" description="Basic residues" evidence="1">
    <location>
        <begin position="151"/>
        <end position="164"/>
    </location>
</feature>
<reference evidence="2" key="1">
    <citation type="submission" date="2014-05" db="EMBL/GenBank/DDBJ databases">
        <title>The transcriptome of the halophilic microalga Tetraselmis sp. GSL018 isolated from the Great Salt Lake, Utah.</title>
        <authorList>
            <person name="Jinkerson R.E."/>
            <person name="D'Adamo S."/>
            <person name="Posewitz M.C."/>
        </authorList>
    </citation>
    <scope>NUCLEOTIDE SEQUENCE</scope>
    <source>
        <strain evidence="2">GSL018</strain>
    </source>
</reference>
<name>A0A061QU18_9CHLO</name>
<sequence>MLAPDIRPQVCPACAHSTGNLGGSGSPLLWAHHRLPDGGPRGDGEGARSSEAHCPLRGPEPLVRPTVLLPGSAASLPPPGRQWHLHHAGAVEDHVVHRAVLLRGSGDGRVPGTRGALPRRPAPPARGPRGRGHPSRLHARVPPGPLCALQRHPRPSPRAAHKAQVHRDQEHDRSLTDPEARHPLSASRRGPQPPEQRRLHAPGERHPAAGVCAGARAALPAGAQQPSILRG</sequence>
<protein>
    <submittedName>
        <fullName evidence="2">Uncharacterized protein</fullName>
    </submittedName>
</protein>
<dbReference type="AlphaFoldDB" id="A0A061QU18"/>
<accession>A0A061QU18</accession>
<feature type="compositionally biased region" description="Basic and acidic residues" evidence="1">
    <location>
        <begin position="195"/>
        <end position="207"/>
    </location>
</feature>
<organism evidence="2">
    <name type="scientific">Tetraselmis sp. GSL018</name>
    <dbReference type="NCBI Taxonomy" id="582737"/>
    <lineage>
        <taxon>Eukaryota</taxon>
        <taxon>Viridiplantae</taxon>
        <taxon>Chlorophyta</taxon>
        <taxon>core chlorophytes</taxon>
        <taxon>Chlorodendrophyceae</taxon>
        <taxon>Chlorodendrales</taxon>
        <taxon>Chlorodendraceae</taxon>
        <taxon>Tetraselmis</taxon>
    </lineage>
</organism>
<feature type="compositionally biased region" description="Basic and acidic residues" evidence="1">
    <location>
        <begin position="165"/>
        <end position="182"/>
    </location>
</feature>
<feature type="compositionally biased region" description="Basic and acidic residues" evidence="1">
    <location>
        <begin position="34"/>
        <end position="51"/>
    </location>
</feature>
<gene>
    <name evidence="2" type="ORF">TSPGSL018_21230</name>
</gene>
<feature type="region of interest" description="Disordered" evidence="1">
    <location>
        <begin position="104"/>
        <end position="231"/>
    </location>
</feature>
<evidence type="ECO:0000313" key="2">
    <source>
        <dbReference type="EMBL" id="JAC63198.1"/>
    </source>
</evidence>
<feature type="compositionally biased region" description="Low complexity" evidence="1">
    <location>
        <begin position="208"/>
        <end position="223"/>
    </location>
</feature>
<feature type="region of interest" description="Disordered" evidence="1">
    <location>
        <begin position="34"/>
        <end position="61"/>
    </location>
</feature>
<dbReference type="EMBL" id="GBEZ01023710">
    <property type="protein sequence ID" value="JAC63198.1"/>
    <property type="molecule type" value="Transcribed_RNA"/>
</dbReference>
<evidence type="ECO:0000256" key="1">
    <source>
        <dbReference type="SAM" id="MobiDB-lite"/>
    </source>
</evidence>
<proteinExistence type="predicted"/>